<organism evidence="14 16">
    <name type="scientific">Kurthia zopfii</name>
    <dbReference type="NCBI Taxonomy" id="1650"/>
    <lineage>
        <taxon>Bacteria</taxon>
        <taxon>Bacillati</taxon>
        <taxon>Bacillota</taxon>
        <taxon>Bacilli</taxon>
        <taxon>Bacillales</taxon>
        <taxon>Caryophanaceae</taxon>
        <taxon>Kurthia</taxon>
    </lineage>
</organism>
<evidence type="ECO:0000256" key="1">
    <source>
        <dbReference type="ARBA" id="ARBA00001946"/>
    </source>
</evidence>
<evidence type="ECO:0000256" key="8">
    <source>
        <dbReference type="ARBA" id="ARBA00022840"/>
    </source>
</evidence>
<evidence type="ECO:0000256" key="3">
    <source>
        <dbReference type="ARBA" id="ARBA00022516"/>
    </source>
</evidence>
<keyword evidence="7 14" id="KW-0418">Kinase</keyword>
<evidence type="ECO:0000256" key="7">
    <source>
        <dbReference type="ARBA" id="ARBA00022777"/>
    </source>
</evidence>
<dbReference type="GO" id="GO:0005524">
    <property type="term" value="F:ATP binding"/>
    <property type="evidence" value="ECO:0007669"/>
    <property type="project" value="UniProtKB-KW"/>
</dbReference>
<reference evidence="15 17" key="2">
    <citation type="submission" date="2019-03" db="EMBL/GenBank/DDBJ databases">
        <title>Genomic Encyclopedia of Type Strains, Phase IV (KMG-IV): sequencing the most valuable type-strain genomes for metagenomic binning, comparative biology and taxonomic classification.</title>
        <authorList>
            <person name="Goeker M."/>
        </authorList>
    </citation>
    <scope>NUCLEOTIDE SEQUENCE [LARGE SCALE GENOMIC DNA]</scope>
    <source>
        <strain evidence="15 17">DSM 20580</strain>
    </source>
</reference>
<dbReference type="AlphaFoldDB" id="A0A2U3ABL8"/>
<name>A0A2U3ABL8_9BACL</name>
<evidence type="ECO:0000256" key="2">
    <source>
        <dbReference type="ARBA" id="ARBA00005983"/>
    </source>
</evidence>
<dbReference type="Gene3D" id="2.60.200.40">
    <property type="match status" value="1"/>
</dbReference>
<dbReference type="PROSITE" id="PS50146">
    <property type="entry name" value="DAGK"/>
    <property type="match status" value="1"/>
</dbReference>
<evidence type="ECO:0000313" key="17">
    <source>
        <dbReference type="Proteomes" id="UP000294641"/>
    </source>
</evidence>
<comment type="cofactor">
    <cofactor evidence="1">
        <name>Mg(2+)</name>
        <dbReference type="ChEBI" id="CHEBI:18420"/>
    </cofactor>
</comment>
<reference evidence="14 16" key="1">
    <citation type="submission" date="2018-06" db="EMBL/GenBank/DDBJ databases">
        <authorList>
            <consortium name="Pathogen Informatics"/>
            <person name="Doyle S."/>
        </authorList>
    </citation>
    <scope>NUCLEOTIDE SEQUENCE [LARGE SCALE GENOMIC DNA]</scope>
    <source>
        <strain evidence="14 16">NCTC10597</strain>
    </source>
</reference>
<dbReference type="Pfam" id="PF00781">
    <property type="entry name" value="DAGK_cat"/>
    <property type="match status" value="1"/>
</dbReference>
<evidence type="ECO:0000256" key="11">
    <source>
        <dbReference type="ARBA" id="ARBA00023209"/>
    </source>
</evidence>
<dbReference type="EMBL" id="SNZG01000025">
    <property type="protein sequence ID" value="TDR36306.1"/>
    <property type="molecule type" value="Genomic_DNA"/>
</dbReference>
<dbReference type="Gene3D" id="3.40.50.10330">
    <property type="entry name" value="Probable inorganic polyphosphate/atp-NAD kinase, domain 1"/>
    <property type="match status" value="1"/>
</dbReference>
<dbReference type="GO" id="GO:0016301">
    <property type="term" value="F:kinase activity"/>
    <property type="evidence" value="ECO:0007669"/>
    <property type="project" value="UniProtKB-KW"/>
</dbReference>
<dbReference type="InterPro" id="IPR045540">
    <property type="entry name" value="YegS/DAGK_C"/>
</dbReference>
<evidence type="ECO:0000256" key="9">
    <source>
        <dbReference type="ARBA" id="ARBA00022842"/>
    </source>
</evidence>
<keyword evidence="8" id="KW-0067">ATP-binding</keyword>
<dbReference type="PANTHER" id="PTHR12358">
    <property type="entry name" value="SPHINGOSINE KINASE"/>
    <property type="match status" value="1"/>
</dbReference>
<evidence type="ECO:0000256" key="12">
    <source>
        <dbReference type="ARBA" id="ARBA00023264"/>
    </source>
</evidence>
<evidence type="ECO:0000313" key="16">
    <source>
        <dbReference type="Proteomes" id="UP000254330"/>
    </source>
</evidence>
<keyword evidence="12" id="KW-1208">Phospholipid metabolism</keyword>
<keyword evidence="10" id="KW-0443">Lipid metabolism</keyword>
<comment type="similarity">
    <text evidence="2">Belongs to the diacylglycerol/lipid kinase family.</text>
</comment>
<dbReference type="EMBL" id="UGNP01000001">
    <property type="protein sequence ID" value="STX10343.1"/>
    <property type="molecule type" value="Genomic_DNA"/>
</dbReference>
<protein>
    <submittedName>
        <fullName evidence="14">Lipid kinase YtlR</fullName>
        <ecNumber evidence="14">2.7.1.-</ecNumber>
    </submittedName>
    <submittedName>
        <fullName evidence="15">YegS/Rv2252/BmrU family lipid kinase</fullName>
    </submittedName>
</protein>
<keyword evidence="5" id="KW-0479">Metal-binding</keyword>
<dbReference type="InterPro" id="IPR005218">
    <property type="entry name" value="Diacylglycerol/lipid_kinase"/>
</dbReference>
<keyword evidence="6" id="KW-0547">Nucleotide-binding</keyword>
<dbReference type="EC" id="2.7.1.-" evidence="14"/>
<keyword evidence="3" id="KW-0444">Lipid biosynthesis</keyword>
<dbReference type="InterPro" id="IPR017438">
    <property type="entry name" value="ATP-NAD_kinase_N"/>
</dbReference>
<evidence type="ECO:0000259" key="13">
    <source>
        <dbReference type="PROSITE" id="PS50146"/>
    </source>
</evidence>
<keyword evidence="9" id="KW-0460">Magnesium</keyword>
<dbReference type="Proteomes" id="UP000254330">
    <property type="component" value="Unassembled WGS sequence"/>
</dbReference>
<keyword evidence="11" id="KW-0594">Phospholipid biosynthesis</keyword>
<proteinExistence type="inferred from homology"/>
<comment type="caution">
    <text evidence="14">The sequence shown here is derived from an EMBL/GenBank/DDBJ whole genome shotgun (WGS) entry which is preliminary data.</text>
</comment>
<dbReference type="RefSeq" id="WP_109350070.1">
    <property type="nucleotide sequence ID" value="NZ_BJUE01000054.1"/>
</dbReference>
<evidence type="ECO:0000256" key="6">
    <source>
        <dbReference type="ARBA" id="ARBA00022741"/>
    </source>
</evidence>
<dbReference type="OrthoDB" id="9786026at2"/>
<evidence type="ECO:0000313" key="14">
    <source>
        <dbReference type="EMBL" id="STX10343.1"/>
    </source>
</evidence>
<sequence length="305" mass="34313">MRLVIIVNDYAGHGRAKRKFEKLSKTLQTPYILERTNATGHAVEIAKKYGELQEPTLLLTIGGDGTIHEVIKGAVSYEHLVVGVMNGGSGNDFGRAFPTFTTAHQIESFIQNPTSLPYDLGAVKSVDVEDVFMNNCGFGFDAVVTYEVNRSKMKAWLNKISLGKLAYVWILIRELFRFKPFDLTIENHGHLKNCYFVVASNQPYFGGGMKISPNSISNDGLMELTVVHDITKLKLLLIFLTVFFGKHTKFNTVKSYKSSKFDIRLHDSVIGHADGEYIGQAKENQTISYFVQENNWRLGYNNLTK</sequence>
<keyword evidence="17" id="KW-1185">Reference proteome</keyword>
<dbReference type="GO" id="GO:0008654">
    <property type="term" value="P:phospholipid biosynthetic process"/>
    <property type="evidence" value="ECO:0007669"/>
    <property type="project" value="UniProtKB-KW"/>
</dbReference>
<dbReference type="GO" id="GO:0046872">
    <property type="term" value="F:metal ion binding"/>
    <property type="evidence" value="ECO:0007669"/>
    <property type="project" value="UniProtKB-KW"/>
</dbReference>
<dbReference type="SUPFAM" id="SSF111331">
    <property type="entry name" value="NAD kinase/diacylglycerol kinase-like"/>
    <property type="match status" value="1"/>
</dbReference>
<keyword evidence="4 14" id="KW-0808">Transferase</keyword>
<dbReference type="GO" id="GO:0005886">
    <property type="term" value="C:plasma membrane"/>
    <property type="evidence" value="ECO:0007669"/>
    <property type="project" value="TreeGrafter"/>
</dbReference>
<evidence type="ECO:0000313" key="15">
    <source>
        <dbReference type="EMBL" id="TDR36306.1"/>
    </source>
</evidence>
<dbReference type="PANTHER" id="PTHR12358:SF106">
    <property type="entry name" value="LIPID KINASE YEGS"/>
    <property type="match status" value="1"/>
</dbReference>
<accession>A0A2U3ABL8</accession>
<dbReference type="InterPro" id="IPR016064">
    <property type="entry name" value="NAD/diacylglycerol_kinase_sf"/>
</dbReference>
<dbReference type="InterPro" id="IPR050187">
    <property type="entry name" value="Lipid_Phosphate_FormReg"/>
</dbReference>
<feature type="domain" description="DAGKc" evidence="13">
    <location>
        <begin position="1"/>
        <end position="127"/>
    </location>
</feature>
<evidence type="ECO:0000256" key="10">
    <source>
        <dbReference type="ARBA" id="ARBA00023098"/>
    </source>
</evidence>
<evidence type="ECO:0000256" key="4">
    <source>
        <dbReference type="ARBA" id="ARBA00022679"/>
    </source>
</evidence>
<dbReference type="Pfam" id="PF19279">
    <property type="entry name" value="YegS_C"/>
    <property type="match status" value="1"/>
</dbReference>
<gene>
    <name evidence="14" type="primary">ytlR</name>
    <name evidence="15" type="ORF">DFR61_12528</name>
    <name evidence="14" type="ORF">NCTC10597_02064</name>
</gene>
<dbReference type="Proteomes" id="UP000294641">
    <property type="component" value="Unassembled WGS sequence"/>
</dbReference>
<dbReference type="NCBIfam" id="TIGR00147">
    <property type="entry name" value="YegS/Rv2252/BmrU family lipid kinase"/>
    <property type="match status" value="1"/>
</dbReference>
<dbReference type="SMART" id="SM00046">
    <property type="entry name" value="DAGKc"/>
    <property type="match status" value="1"/>
</dbReference>
<evidence type="ECO:0000256" key="5">
    <source>
        <dbReference type="ARBA" id="ARBA00022723"/>
    </source>
</evidence>
<dbReference type="InterPro" id="IPR001206">
    <property type="entry name" value="Diacylglycerol_kinase_cat_dom"/>
</dbReference>